<sequence>MLNTNCILFLTIGYIVNFLCVDDVSAFPTQKPGRQTDNQNDPGSAQSLPYPKAEVSLNRSLFPMEGMELAKNSSTNSLLLIKSVKEVKNDNKKHSLPMEGVTYDDKVYHKGRLLSDEDMEIVKSYKNERFFPTDGKKQVDNMNSHEVSMEGQQNAGKVNQIKSLLPIDDMEIVKSYKNERFTMENEKPLEYKNNPHDDKTYQIEILLPKENLEVVESHKSEISLPIEGLKQVDNTNSQQISMEDVQNAGKVNQIESLLPLDDMDLAESKKIASIFPRKLHKRIKSNKNRKNLSKPRDRIDNMFILHHALKNRKNTNIPQHNRSKMIESLRPTNKDNRESGTTIKYINKQPKANFDSSGEKFEKFPNLLAVNHNKDLKQMILKINQRGRATKANLLLGNNAPMNYYPGKHLDSVCIGHSTIYNKPVVMDWLKTKIYSGCNSNSAQWTGPEAYNMWFAFRYNLFKNGRSEECHKVAFNTYRSYLECALMRNQRMEFLIPKYPLHQLGYVFMSSKNINENLYNSYSSYQPKS</sequence>
<evidence type="ECO:0000256" key="1">
    <source>
        <dbReference type="SAM" id="MobiDB-lite"/>
    </source>
</evidence>
<evidence type="ECO:0000313" key="3">
    <source>
        <dbReference type="EMBL" id="KRG03235.1"/>
    </source>
</evidence>
<dbReference type="InParanoid" id="A0A0Q9XI42"/>
<accession>A0A0Q9XI42</accession>
<evidence type="ECO:0000313" key="4">
    <source>
        <dbReference type="Proteomes" id="UP000009192"/>
    </source>
</evidence>
<protein>
    <recommendedName>
        <fullName evidence="5">SCP domain-containing protein</fullName>
    </recommendedName>
</protein>
<dbReference type="Proteomes" id="UP000009192">
    <property type="component" value="Unassembled WGS sequence"/>
</dbReference>
<keyword evidence="4" id="KW-1185">Reference proteome</keyword>
<evidence type="ECO:0000256" key="2">
    <source>
        <dbReference type="SAM" id="SignalP"/>
    </source>
</evidence>
<feature type="chain" id="PRO_5006387974" description="SCP domain-containing protein" evidence="2">
    <location>
        <begin position="27"/>
        <end position="529"/>
    </location>
</feature>
<proteinExistence type="predicted"/>
<dbReference type="KEGG" id="dmo:Dmoj_GI26710"/>
<feature type="signal peptide" evidence="2">
    <location>
        <begin position="1"/>
        <end position="26"/>
    </location>
</feature>
<dbReference type="AlphaFoldDB" id="A0A0Q9XI42"/>
<dbReference type="OrthoDB" id="7882950at2759"/>
<keyword evidence="2" id="KW-0732">Signal</keyword>
<reference evidence="3 4" key="1">
    <citation type="journal article" date="2007" name="Nature">
        <title>Evolution of genes and genomes on the Drosophila phylogeny.</title>
        <authorList>
            <consortium name="Drosophila 12 Genomes Consortium"/>
            <person name="Clark A.G."/>
            <person name="Eisen M.B."/>
            <person name="Smith D.R."/>
            <person name="Bergman C.M."/>
            <person name="Oliver B."/>
            <person name="Markow T.A."/>
            <person name="Kaufman T.C."/>
            <person name="Kellis M."/>
            <person name="Gelbart W."/>
            <person name="Iyer V.N."/>
            <person name="Pollard D.A."/>
            <person name="Sackton T.B."/>
            <person name="Larracuente A.M."/>
            <person name="Singh N.D."/>
            <person name="Abad J.P."/>
            <person name="Abt D.N."/>
            <person name="Adryan B."/>
            <person name="Aguade M."/>
            <person name="Akashi H."/>
            <person name="Anderson W.W."/>
            <person name="Aquadro C.F."/>
            <person name="Ardell D.H."/>
            <person name="Arguello R."/>
            <person name="Artieri C.G."/>
            <person name="Barbash D.A."/>
            <person name="Barker D."/>
            <person name="Barsanti P."/>
            <person name="Batterham P."/>
            <person name="Batzoglou S."/>
            <person name="Begun D."/>
            <person name="Bhutkar A."/>
            <person name="Blanco E."/>
            <person name="Bosak S.A."/>
            <person name="Bradley R.K."/>
            <person name="Brand A.D."/>
            <person name="Brent M.R."/>
            <person name="Brooks A.N."/>
            <person name="Brown R.H."/>
            <person name="Butlin R.K."/>
            <person name="Caggese C."/>
            <person name="Calvi B.R."/>
            <person name="Bernardo de Carvalho A."/>
            <person name="Caspi A."/>
            <person name="Castrezana S."/>
            <person name="Celniker S.E."/>
            <person name="Chang J.L."/>
            <person name="Chapple C."/>
            <person name="Chatterji S."/>
            <person name="Chinwalla A."/>
            <person name="Civetta A."/>
            <person name="Clifton S.W."/>
            <person name="Comeron J.M."/>
            <person name="Costello J.C."/>
            <person name="Coyne J.A."/>
            <person name="Daub J."/>
            <person name="David R.G."/>
            <person name="Delcher A.L."/>
            <person name="Delehaunty K."/>
            <person name="Do C.B."/>
            <person name="Ebling H."/>
            <person name="Edwards K."/>
            <person name="Eickbush T."/>
            <person name="Evans J.D."/>
            <person name="Filipski A."/>
            <person name="Findeiss S."/>
            <person name="Freyhult E."/>
            <person name="Fulton L."/>
            <person name="Fulton R."/>
            <person name="Garcia A.C."/>
            <person name="Gardiner A."/>
            <person name="Garfield D.A."/>
            <person name="Garvin B.E."/>
            <person name="Gibson G."/>
            <person name="Gilbert D."/>
            <person name="Gnerre S."/>
            <person name="Godfrey J."/>
            <person name="Good R."/>
            <person name="Gotea V."/>
            <person name="Gravely B."/>
            <person name="Greenberg A.J."/>
            <person name="Griffiths-Jones S."/>
            <person name="Gross S."/>
            <person name="Guigo R."/>
            <person name="Gustafson E.A."/>
            <person name="Haerty W."/>
            <person name="Hahn M.W."/>
            <person name="Halligan D.L."/>
            <person name="Halpern A.L."/>
            <person name="Halter G.M."/>
            <person name="Han M.V."/>
            <person name="Heger A."/>
            <person name="Hillier L."/>
            <person name="Hinrichs A.S."/>
            <person name="Holmes I."/>
            <person name="Hoskins R.A."/>
            <person name="Hubisz M.J."/>
            <person name="Hultmark D."/>
            <person name="Huntley M.A."/>
            <person name="Jaffe D.B."/>
            <person name="Jagadeeshan S."/>
            <person name="Jeck W.R."/>
            <person name="Johnson J."/>
            <person name="Jones C.D."/>
            <person name="Jordan W.C."/>
            <person name="Karpen G.H."/>
            <person name="Kataoka E."/>
            <person name="Keightley P.D."/>
            <person name="Kheradpour P."/>
            <person name="Kirkness E.F."/>
            <person name="Koerich L.B."/>
            <person name="Kristiansen K."/>
            <person name="Kudrna D."/>
            <person name="Kulathinal R.J."/>
            <person name="Kumar S."/>
            <person name="Kwok R."/>
            <person name="Lander E."/>
            <person name="Langley C.H."/>
            <person name="Lapoint R."/>
            <person name="Lazzaro B.P."/>
            <person name="Lee S.J."/>
            <person name="Levesque L."/>
            <person name="Li R."/>
            <person name="Lin C.F."/>
            <person name="Lin M.F."/>
            <person name="Lindblad-Toh K."/>
            <person name="Llopart A."/>
            <person name="Long M."/>
            <person name="Low L."/>
            <person name="Lozovsky E."/>
            <person name="Lu J."/>
            <person name="Luo M."/>
            <person name="Machado C.A."/>
            <person name="Makalowski W."/>
            <person name="Marzo M."/>
            <person name="Matsuda M."/>
            <person name="Matzkin L."/>
            <person name="McAllister B."/>
            <person name="McBride C.S."/>
            <person name="McKernan B."/>
            <person name="McKernan K."/>
            <person name="Mendez-Lago M."/>
            <person name="Minx P."/>
            <person name="Mollenhauer M.U."/>
            <person name="Montooth K."/>
            <person name="Mount S.M."/>
            <person name="Mu X."/>
            <person name="Myers E."/>
            <person name="Negre B."/>
            <person name="Newfeld S."/>
            <person name="Nielsen R."/>
            <person name="Noor M.A."/>
            <person name="O'Grady P."/>
            <person name="Pachter L."/>
            <person name="Papaceit M."/>
            <person name="Parisi M.J."/>
            <person name="Parisi M."/>
            <person name="Parts L."/>
            <person name="Pedersen J.S."/>
            <person name="Pesole G."/>
            <person name="Phillippy A.M."/>
            <person name="Ponting C.P."/>
            <person name="Pop M."/>
            <person name="Porcelli D."/>
            <person name="Powell J.R."/>
            <person name="Prohaska S."/>
            <person name="Pruitt K."/>
            <person name="Puig M."/>
            <person name="Quesneville H."/>
            <person name="Ram K.R."/>
            <person name="Rand D."/>
            <person name="Rasmussen M.D."/>
            <person name="Reed L.K."/>
            <person name="Reenan R."/>
            <person name="Reily A."/>
            <person name="Remington K.A."/>
            <person name="Rieger T.T."/>
            <person name="Ritchie M.G."/>
            <person name="Robin C."/>
            <person name="Rogers Y.H."/>
            <person name="Rohde C."/>
            <person name="Rozas J."/>
            <person name="Rubenfield M.J."/>
            <person name="Ruiz A."/>
            <person name="Russo S."/>
            <person name="Salzberg S.L."/>
            <person name="Sanchez-Gracia A."/>
            <person name="Saranga D.J."/>
            <person name="Sato H."/>
            <person name="Schaeffer S.W."/>
            <person name="Schatz M.C."/>
            <person name="Schlenke T."/>
            <person name="Schwartz R."/>
            <person name="Segarra C."/>
            <person name="Singh R.S."/>
            <person name="Sirot L."/>
            <person name="Sirota M."/>
            <person name="Sisneros N.B."/>
            <person name="Smith C.D."/>
            <person name="Smith T.F."/>
            <person name="Spieth J."/>
            <person name="Stage D.E."/>
            <person name="Stark A."/>
            <person name="Stephan W."/>
            <person name="Strausberg R.L."/>
            <person name="Strempel S."/>
            <person name="Sturgill D."/>
            <person name="Sutton G."/>
            <person name="Sutton G.G."/>
            <person name="Tao W."/>
            <person name="Teichmann S."/>
            <person name="Tobari Y.N."/>
            <person name="Tomimura Y."/>
            <person name="Tsolas J.M."/>
            <person name="Valente V.L."/>
            <person name="Venter E."/>
            <person name="Venter J.C."/>
            <person name="Vicario S."/>
            <person name="Vieira F.G."/>
            <person name="Vilella A.J."/>
            <person name="Villasante A."/>
            <person name="Walenz B."/>
            <person name="Wang J."/>
            <person name="Wasserman M."/>
            <person name="Watts T."/>
            <person name="Wilson D."/>
            <person name="Wilson R.K."/>
            <person name="Wing R.A."/>
            <person name="Wolfner M.F."/>
            <person name="Wong A."/>
            <person name="Wong G.K."/>
            <person name="Wu C.I."/>
            <person name="Wu G."/>
            <person name="Yamamoto D."/>
            <person name="Yang H.P."/>
            <person name="Yang S.P."/>
            <person name="Yorke J.A."/>
            <person name="Yoshida K."/>
            <person name="Zdobnov E."/>
            <person name="Zhang P."/>
            <person name="Zhang Y."/>
            <person name="Zimin A.V."/>
            <person name="Baldwin J."/>
            <person name="Abdouelleil A."/>
            <person name="Abdulkadir J."/>
            <person name="Abebe A."/>
            <person name="Abera B."/>
            <person name="Abreu J."/>
            <person name="Acer S.C."/>
            <person name="Aftuck L."/>
            <person name="Alexander A."/>
            <person name="An P."/>
            <person name="Anderson E."/>
            <person name="Anderson S."/>
            <person name="Arachi H."/>
            <person name="Azer M."/>
            <person name="Bachantsang P."/>
            <person name="Barry A."/>
            <person name="Bayul T."/>
            <person name="Berlin A."/>
            <person name="Bessette D."/>
            <person name="Bloom T."/>
            <person name="Blye J."/>
            <person name="Boguslavskiy L."/>
            <person name="Bonnet C."/>
            <person name="Boukhgalter B."/>
            <person name="Bourzgui I."/>
            <person name="Brown A."/>
            <person name="Cahill P."/>
            <person name="Channer S."/>
            <person name="Cheshatsang Y."/>
            <person name="Chuda L."/>
            <person name="Citroen M."/>
            <person name="Collymore A."/>
            <person name="Cooke P."/>
            <person name="Costello M."/>
            <person name="D'Aco K."/>
            <person name="Daza R."/>
            <person name="De Haan G."/>
            <person name="DeGray S."/>
            <person name="DeMaso C."/>
            <person name="Dhargay N."/>
            <person name="Dooley K."/>
            <person name="Dooley E."/>
            <person name="Doricent M."/>
            <person name="Dorje P."/>
            <person name="Dorjee K."/>
            <person name="Dupes A."/>
            <person name="Elong R."/>
            <person name="Falk J."/>
            <person name="Farina A."/>
            <person name="Faro S."/>
            <person name="Ferguson D."/>
            <person name="Fisher S."/>
            <person name="Foley C.D."/>
            <person name="Franke A."/>
            <person name="Friedrich D."/>
            <person name="Gadbois L."/>
            <person name="Gearin G."/>
            <person name="Gearin C.R."/>
            <person name="Giannoukos G."/>
            <person name="Goode T."/>
            <person name="Graham J."/>
            <person name="Grandbois E."/>
            <person name="Grewal S."/>
            <person name="Gyaltsen K."/>
            <person name="Hafez N."/>
            <person name="Hagos B."/>
            <person name="Hall J."/>
            <person name="Henson C."/>
            <person name="Hollinger A."/>
            <person name="Honan T."/>
            <person name="Huard M.D."/>
            <person name="Hughes L."/>
            <person name="Hurhula B."/>
            <person name="Husby M.E."/>
            <person name="Kamat A."/>
            <person name="Kanga B."/>
            <person name="Kashin S."/>
            <person name="Khazanovich D."/>
            <person name="Kisner P."/>
            <person name="Lance K."/>
            <person name="Lara M."/>
            <person name="Lee W."/>
            <person name="Lennon N."/>
            <person name="Letendre F."/>
            <person name="LeVine R."/>
            <person name="Lipovsky A."/>
            <person name="Liu X."/>
            <person name="Liu J."/>
            <person name="Liu S."/>
            <person name="Lokyitsang T."/>
            <person name="Lokyitsang Y."/>
            <person name="Lubonja R."/>
            <person name="Lui A."/>
            <person name="MacDonald P."/>
            <person name="Magnisalis V."/>
            <person name="Maru K."/>
            <person name="Matthews C."/>
            <person name="McCusker W."/>
            <person name="McDonough S."/>
            <person name="Mehta T."/>
            <person name="Meldrim J."/>
            <person name="Meneus L."/>
            <person name="Mihai O."/>
            <person name="Mihalev A."/>
            <person name="Mihova T."/>
            <person name="Mittelman R."/>
            <person name="Mlenga V."/>
            <person name="Montmayeur A."/>
            <person name="Mulrain L."/>
            <person name="Navidi A."/>
            <person name="Naylor J."/>
            <person name="Negash T."/>
            <person name="Nguyen T."/>
            <person name="Nguyen N."/>
            <person name="Nicol R."/>
            <person name="Norbu C."/>
            <person name="Norbu N."/>
            <person name="Novod N."/>
            <person name="O'Neill B."/>
            <person name="Osman S."/>
            <person name="Markiewicz E."/>
            <person name="Oyono O.L."/>
            <person name="Patti C."/>
            <person name="Phunkhang P."/>
            <person name="Pierre F."/>
            <person name="Priest M."/>
            <person name="Raghuraman S."/>
            <person name="Rege F."/>
            <person name="Reyes R."/>
            <person name="Rise C."/>
            <person name="Rogov P."/>
            <person name="Ross K."/>
            <person name="Ryan E."/>
            <person name="Settipalli S."/>
            <person name="Shea T."/>
            <person name="Sherpa N."/>
            <person name="Shi L."/>
            <person name="Shih D."/>
            <person name="Sparrow T."/>
            <person name="Spaulding J."/>
            <person name="Stalker J."/>
            <person name="Stange-Thomann N."/>
            <person name="Stavropoulos S."/>
            <person name="Stone C."/>
            <person name="Strader C."/>
            <person name="Tesfaye S."/>
            <person name="Thomson T."/>
            <person name="Thoulutsang Y."/>
            <person name="Thoulutsang D."/>
            <person name="Topham K."/>
            <person name="Topping I."/>
            <person name="Tsamla T."/>
            <person name="Vassiliev H."/>
            <person name="Vo A."/>
            <person name="Wangchuk T."/>
            <person name="Wangdi T."/>
            <person name="Weiand M."/>
            <person name="Wilkinson J."/>
            <person name="Wilson A."/>
            <person name="Yadav S."/>
            <person name="Young G."/>
            <person name="Yu Q."/>
            <person name="Zembek L."/>
            <person name="Zhong D."/>
            <person name="Zimmer A."/>
            <person name="Zwirko Z."/>
            <person name="Jaffe D.B."/>
            <person name="Alvarez P."/>
            <person name="Brockman W."/>
            <person name="Butler J."/>
            <person name="Chin C."/>
            <person name="Gnerre S."/>
            <person name="Grabherr M."/>
            <person name="Kleber M."/>
            <person name="Mauceli E."/>
            <person name="MacCallum I."/>
        </authorList>
    </citation>
    <scope>NUCLEOTIDE SEQUENCE [LARGE SCALE GENOMIC DNA]</scope>
    <source>
        <strain evidence="4">Tucson 15081-1352.22</strain>
    </source>
</reference>
<dbReference type="EMBL" id="CH933807">
    <property type="protein sequence ID" value="KRG03235.1"/>
    <property type="molecule type" value="Genomic_DNA"/>
</dbReference>
<feature type="region of interest" description="Disordered" evidence="1">
    <location>
        <begin position="31"/>
        <end position="50"/>
    </location>
</feature>
<gene>
    <name evidence="3" type="primary">Dmoj\GI26710</name>
    <name evidence="3" type="ORF">Dmoj_GI26710</name>
</gene>
<name>A0A0Q9XI42_DROMO</name>
<feature type="compositionally biased region" description="Polar residues" evidence="1">
    <location>
        <begin position="32"/>
        <end position="47"/>
    </location>
</feature>
<evidence type="ECO:0008006" key="5">
    <source>
        <dbReference type="Google" id="ProtNLM"/>
    </source>
</evidence>
<organism evidence="3 4">
    <name type="scientific">Drosophila mojavensis</name>
    <name type="common">Fruit fly</name>
    <dbReference type="NCBI Taxonomy" id="7230"/>
    <lineage>
        <taxon>Eukaryota</taxon>
        <taxon>Metazoa</taxon>
        <taxon>Ecdysozoa</taxon>
        <taxon>Arthropoda</taxon>
        <taxon>Hexapoda</taxon>
        <taxon>Insecta</taxon>
        <taxon>Pterygota</taxon>
        <taxon>Neoptera</taxon>
        <taxon>Endopterygota</taxon>
        <taxon>Diptera</taxon>
        <taxon>Brachycera</taxon>
        <taxon>Muscomorpha</taxon>
        <taxon>Ephydroidea</taxon>
        <taxon>Drosophilidae</taxon>
        <taxon>Drosophila</taxon>
    </lineage>
</organism>